<evidence type="ECO:0000256" key="1">
    <source>
        <dbReference type="SAM" id="SignalP"/>
    </source>
</evidence>
<dbReference type="EMBL" id="LMTR01000012">
    <property type="protein sequence ID" value="KWT72333.1"/>
    <property type="molecule type" value="Genomic_DNA"/>
</dbReference>
<proteinExistence type="predicted"/>
<feature type="chain" id="PRO_5007132724" evidence="1">
    <location>
        <begin position="22"/>
        <end position="58"/>
    </location>
</feature>
<evidence type="ECO:0000313" key="2">
    <source>
        <dbReference type="EMBL" id="KWT72333.1"/>
    </source>
</evidence>
<dbReference type="AlphaFoldDB" id="A0A109BP22"/>
<protein>
    <submittedName>
        <fullName evidence="2">Uncharacterized protein</fullName>
    </submittedName>
</protein>
<organism evidence="2 3">
    <name type="scientific">Hyphomicrobium sulfonivorans</name>
    <dbReference type="NCBI Taxonomy" id="121290"/>
    <lineage>
        <taxon>Bacteria</taxon>
        <taxon>Pseudomonadati</taxon>
        <taxon>Pseudomonadota</taxon>
        <taxon>Alphaproteobacteria</taxon>
        <taxon>Hyphomicrobiales</taxon>
        <taxon>Hyphomicrobiaceae</taxon>
        <taxon>Hyphomicrobium</taxon>
    </lineage>
</organism>
<reference evidence="2 3" key="1">
    <citation type="submission" date="2015-10" db="EMBL/GenBank/DDBJ databases">
        <title>Transcriptomic analysis of a linuron degrading triple-species bacterial consortium.</title>
        <authorList>
            <person name="Albers P."/>
        </authorList>
    </citation>
    <scope>NUCLEOTIDE SEQUENCE [LARGE SCALE GENOMIC DNA]</scope>
    <source>
        <strain evidence="2 3">WDL6</strain>
    </source>
</reference>
<gene>
    <name evidence="2" type="ORF">APY04_0127</name>
</gene>
<accession>A0A109BP22</accession>
<keyword evidence="3" id="KW-1185">Reference proteome</keyword>
<sequence length="58" mass="6072">MGWLFWVRFRLPIASPSVLVAAGAISSTNYSEGGLITVIFVSGGADAYHCHPEAGGYA</sequence>
<feature type="signal peptide" evidence="1">
    <location>
        <begin position="1"/>
        <end position="21"/>
    </location>
</feature>
<comment type="caution">
    <text evidence="2">The sequence shown here is derived from an EMBL/GenBank/DDBJ whole genome shotgun (WGS) entry which is preliminary data.</text>
</comment>
<dbReference type="Proteomes" id="UP000059074">
    <property type="component" value="Unassembled WGS sequence"/>
</dbReference>
<keyword evidence="1" id="KW-0732">Signal</keyword>
<evidence type="ECO:0000313" key="3">
    <source>
        <dbReference type="Proteomes" id="UP000059074"/>
    </source>
</evidence>
<name>A0A109BP22_HYPSL</name>